<dbReference type="STRING" id="947013.SAMN04488109_2429"/>
<dbReference type="AlphaFoldDB" id="A0A1M5NN12"/>
<sequence length="304" mass="34695">MKSFLKSIAKRALFGDRVAKNFPPIRIAIGKMEEKVFLSWHDDRLDISERHCIVCHAPFCLTVWLTAAESIRVQTNILMISVATGQKIHAEITASVIKKIETENGFLFVVRAEKASCYQKNALFQLFMRRYFRHKNTPQEDKFYAAAYSYPRRVIAVSFQEASYYNIFPMDFQCSIAGTDLYVLGLRTTNVTLDKIIQSKRVVIGDTARADLDVIYALGRNHSASPPPQDSLAFEVLKSERFGFPVPVFSASYKEIDLIAHHNLGTHTMLIGRIANAKLLWAAESYLYHIHFLQSFRIRHNAAQ</sequence>
<keyword evidence="2" id="KW-1185">Reference proteome</keyword>
<dbReference type="RefSeq" id="WP_073133987.1">
    <property type="nucleotide sequence ID" value="NZ_FQWQ01000001.1"/>
</dbReference>
<protein>
    <submittedName>
        <fullName evidence="1">NADH-FMN oxidoreductase RutF, flavin reductase (DIM6/NTAB) family</fullName>
    </submittedName>
</protein>
<name>A0A1M5NN12_9BACT</name>
<organism evidence="1 2">
    <name type="scientific">Chryseolinea serpens</name>
    <dbReference type="NCBI Taxonomy" id="947013"/>
    <lineage>
        <taxon>Bacteria</taxon>
        <taxon>Pseudomonadati</taxon>
        <taxon>Bacteroidota</taxon>
        <taxon>Cytophagia</taxon>
        <taxon>Cytophagales</taxon>
        <taxon>Fulvivirgaceae</taxon>
        <taxon>Chryseolinea</taxon>
    </lineage>
</organism>
<evidence type="ECO:0000313" key="1">
    <source>
        <dbReference type="EMBL" id="SHG90900.1"/>
    </source>
</evidence>
<dbReference type="Proteomes" id="UP000184212">
    <property type="component" value="Unassembled WGS sequence"/>
</dbReference>
<dbReference type="SUPFAM" id="SSF50475">
    <property type="entry name" value="FMN-binding split barrel"/>
    <property type="match status" value="1"/>
</dbReference>
<proteinExistence type="predicted"/>
<accession>A0A1M5NN12</accession>
<dbReference type="InterPro" id="IPR012349">
    <property type="entry name" value="Split_barrel_FMN-bd"/>
</dbReference>
<gene>
    <name evidence="1" type="ORF">SAMN04488109_2429</name>
</gene>
<evidence type="ECO:0000313" key="2">
    <source>
        <dbReference type="Proteomes" id="UP000184212"/>
    </source>
</evidence>
<dbReference type="EMBL" id="FQWQ01000001">
    <property type="protein sequence ID" value="SHG90900.1"/>
    <property type="molecule type" value="Genomic_DNA"/>
</dbReference>
<dbReference type="OrthoDB" id="789889at2"/>
<dbReference type="Gene3D" id="2.30.110.10">
    <property type="entry name" value="Electron Transport, Fmn-binding Protein, Chain A"/>
    <property type="match status" value="1"/>
</dbReference>
<reference evidence="1 2" key="1">
    <citation type="submission" date="2016-11" db="EMBL/GenBank/DDBJ databases">
        <authorList>
            <person name="Jaros S."/>
            <person name="Januszkiewicz K."/>
            <person name="Wedrychowicz H."/>
        </authorList>
    </citation>
    <scope>NUCLEOTIDE SEQUENCE [LARGE SCALE GENOMIC DNA]</scope>
    <source>
        <strain evidence="1 2">DSM 24574</strain>
    </source>
</reference>